<accession>A0AAV8TQJ4</accession>
<dbReference type="PANTHER" id="PTHR33059">
    <property type="entry name" value="FCS-LIKE ZINC FINGER 5"/>
    <property type="match status" value="1"/>
</dbReference>
<evidence type="ECO:0000256" key="5">
    <source>
        <dbReference type="ARBA" id="ARBA00022771"/>
    </source>
</evidence>
<feature type="zinc finger region" description="FLZ-type" evidence="6">
    <location>
        <begin position="97"/>
        <end position="143"/>
    </location>
</feature>
<evidence type="ECO:0000313" key="10">
    <source>
        <dbReference type="Proteomes" id="UP001159364"/>
    </source>
</evidence>
<comment type="subcellular location">
    <subcellularLocation>
        <location evidence="1">Cytoplasm</location>
    </subcellularLocation>
</comment>
<reference evidence="9 10" key="1">
    <citation type="submission" date="2021-09" db="EMBL/GenBank/DDBJ databases">
        <title>Genomic insights and catalytic innovation underlie evolution of tropane alkaloids biosynthesis.</title>
        <authorList>
            <person name="Wang Y.-J."/>
            <person name="Tian T."/>
            <person name="Huang J.-P."/>
            <person name="Huang S.-X."/>
        </authorList>
    </citation>
    <scope>NUCLEOTIDE SEQUENCE [LARGE SCALE GENOMIC DNA]</scope>
    <source>
        <strain evidence="9">KIB-2018</strain>
        <tissue evidence="9">Leaf</tissue>
    </source>
</reference>
<gene>
    <name evidence="9" type="ORF">K2173_021517</name>
</gene>
<keyword evidence="10" id="KW-1185">Reference proteome</keyword>
<proteinExistence type="inferred from homology"/>
<sequence length="163" mass="18655">MVRRPRILQSWSQGGIGAVNHINEEPPVAYFQRKRHSAVNVEKPVKKAVPVKNPNAHLCTFTIGSPEKEEEKKNNNSWTLKKKKKKQQQQSGEGIEGFLRSCFLCKKKLHKDKDLYMYQYNCLGAFCSPDCRDDQIVMDGFEARVSKEAADLRTVAEQVESQD</sequence>
<dbReference type="GO" id="GO:0008270">
    <property type="term" value="F:zinc ion binding"/>
    <property type="evidence" value="ECO:0007669"/>
    <property type="project" value="UniProtKB-KW"/>
</dbReference>
<keyword evidence="3" id="KW-0963">Cytoplasm</keyword>
<evidence type="ECO:0000256" key="3">
    <source>
        <dbReference type="ARBA" id="ARBA00022490"/>
    </source>
</evidence>
<keyword evidence="4" id="KW-0479">Metal-binding</keyword>
<feature type="domain" description="FLZ-type" evidence="8">
    <location>
        <begin position="97"/>
        <end position="143"/>
    </location>
</feature>
<evidence type="ECO:0000259" key="8">
    <source>
        <dbReference type="PROSITE" id="PS51795"/>
    </source>
</evidence>
<name>A0AAV8TQJ4_9ROSI</name>
<dbReference type="Proteomes" id="UP001159364">
    <property type="component" value="Linkage Group LG04"/>
</dbReference>
<comment type="similarity">
    <text evidence="2">Belongs to the FLZ family.</text>
</comment>
<evidence type="ECO:0000313" key="9">
    <source>
        <dbReference type="EMBL" id="KAJ8768364.1"/>
    </source>
</evidence>
<feature type="region of interest" description="Disordered" evidence="7">
    <location>
        <begin position="65"/>
        <end position="91"/>
    </location>
</feature>
<dbReference type="InterPro" id="IPR007650">
    <property type="entry name" value="Zf-FLZ_dom"/>
</dbReference>
<dbReference type="EMBL" id="JAIWQS010000004">
    <property type="protein sequence ID" value="KAJ8768364.1"/>
    <property type="molecule type" value="Genomic_DNA"/>
</dbReference>
<evidence type="ECO:0000256" key="7">
    <source>
        <dbReference type="SAM" id="MobiDB-lite"/>
    </source>
</evidence>
<organism evidence="9 10">
    <name type="scientific">Erythroxylum novogranatense</name>
    <dbReference type="NCBI Taxonomy" id="1862640"/>
    <lineage>
        <taxon>Eukaryota</taxon>
        <taxon>Viridiplantae</taxon>
        <taxon>Streptophyta</taxon>
        <taxon>Embryophyta</taxon>
        <taxon>Tracheophyta</taxon>
        <taxon>Spermatophyta</taxon>
        <taxon>Magnoliopsida</taxon>
        <taxon>eudicotyledons</taxon>
        <taxon>Gunneridae</taxon>
        <taxon>Pentapetalae</taxon>
        <taxon>rosids</taxon>
        <taxon>fabids</taxon>
        <taxon>Malpighiales</taxon>
        <taxon>Erythroxylaceae</taxon>
        <taxon>Erythroxylum</taxon>
    </lineage>
</organism>
<evidence type="ECO:0000256" key="1">
    <source>
        <dbReference type="ARBA" id="ARBA00004496"/>
    </source>
</evidence>
<protein>
    <recommendedName>
        <fullName evidence="8">FLZ-type domain-containing protein</fullName>
    </recommendedName>
</protein>
<dbReference type="GO" id="GO:0005737">
    <property type="term" value="C:cytoplasm"/>
    <property type="evidence" value="ECO:0007669"/>
    <property type="project" value="UniProtKB-SubCell"/>
</dbReference>
<dbReference type="PROSITE" id="PS51795">
    <property type="entry name" value="ZF_FLZ"/>
    <property type="match status" value="1"/>
</dbReference>
<dbReference type="AlphaFoldDB" id="A0AAV8TQJ4"/>
<evidence type="ECO:0000256" key="6">
    <source>
        <dbReference type="PROSITE-ProRule" id="PRU01131"/>
    </source>
</evidence>
<keyword evidence="5" id="KW-0863">Zinc-finger</keyword>
<comment type="caution">
    <text evidence="9">The sequence shown here is derived from an EMBL/GenBank/DDBJ whole genome shotgun (WGS) entry which is preliminary data.</text>
</comment>
<dbReference type="Pfam" id="PF04570">
    <property type="entry name" value="zf-FLZ"/>
    <property type="match status" value="1"/>
</dbReference>
<evidence type="ECO:0000256" key="4">
    <source>
        <dbReference type="ARBA" id="ARBA00022723"/>
    </source>
</evidence>
<keyword evidence="5" id="KW-0862">Zinc</keyword>
<dbReference type="PANTHER" id="PTHR33059:SF4">
    <property type="entry name" value="FCS-LIKE ZINC FINGER 5"/>
    <property type="match status" value="1"/>
</dbReference>
<evidence type="ECO:0000256" key="2">
    <source>
        <dbReference type="ARBA" id="ARBA00009374"/>
    </source>
</evidence>